<evidence type="ECO:0000256" key="1">
    <source>
        <dbReference type="ARBA" id="ARBA00007626"/>
    </source>
</evidence>
<dbReference type="InterPro" id="IPR011990">
    <property type="entry name" value="TPR-like_helical_dom_sf"/>
</dbReference>
<keyword evidence="5" id="KW-1185">Reference proteome</keyword>
<feature type="repeat" description="PPR" evidence="3">
    <location>
        <begin position="232"/>
        <end position="266"/>
    </location>
</feature>
<comment type="caution">
    <text evidence="4">The sequence shown here is derived from an EMBL/GenBank/DDBJ whole genome shotgun (WGS) entry which is preliminary data.</text>
</comment>
<feature type="repeat" description="PPR" evidence="3">
    <location>
        <begin position="200"/>
        <end position="230"/>
    </location>
</feature>
<feature type="repeat" description="PPR" evidence="3">
    <location>
        <begin position="304"/>
        <end position="338"/>
    </location>
</feature>
<feature type="repeat" description="PPR" evidence="3">
    <location>
        <begin position="409"/>
        <end position="443"/>
    </location>
</feature>
<dbReference type="EMBL" id="JAVIJP010000001">
    <property type="protein sequence ID" value="KAL3655751.1"/>
    <property type="molecule type" value="Genomic_DNA"/>
</dbReference>
<evidence type="ECO:0000256" key="2">
    <source>
        <dbReference type="ARBA" id="ARBA00022737"/>
    </source>
</evidence>
<organism evidence="4 5">
    <name type="scientific">Castilleja foliolosa</name>
    <dbReference type="NCBI Taxonomy" id="1961234"/>
    <lineage>
        <taxon>Eukaryota</taxon>
        <taxon>Viridiplantae</taxon>
        <taxon>Streptophyta</taxon>
        <taxon>Embryophyta</taxon>
        <taxon>Tracheophyta</taxon>
        <taxon>Spermatophyta</taxon>
        <taxon>Magnoliopsida</taxon>
        <taxon>eudicotyledons</taxon>
        <taxon>Gunneridae</taxon>
        <taxon>Pentapetalae</taxon>
        <taxon>asterids</taxon>
        <taxon>lamiids</taxon>
        <taxon>Lamiales</taxon>
        <taxon>Orobanchaceae</taxon>
        <taxon>Pedicularideae</taxon>
        <taxon>Castillejinae</taxon>
        <taxon>Castilleja</taxon>
    </lineage>
</organism>
<dbReference type="InterPro" id="IPR002885">
    <property type="entry name" value="PPR_rpt"/>
</dbReference>
<accession>A0ABD3ER67</accession>
<gene>
    <name evidence="4" type="ORF">CASFOL_000147</name>
</gene>
<dbReference type="PROSITE" id="PS51375">
    <property type="entry name" value="PPR"/>
    <property type="match status" value="8"/>
</dbReference>
<comment type="similarity">
    <text evidence="1">Belongs to the PPR family. P subfamily.</text>
</comment>
<proteinExistence type="inferred from homology"/>
<protein>
    <recommendedName>
        <fullName evidence="6">Pentatricopeptide repeat-containing protein</fullName>
    </recommendedName>
</protein>
<evidence type="ECO:0000313" key="4">
    <source>
        <dbReference type="EMBL" id="KAL3655751.1"/>
    </source>
</evidence>
<feature type="repeat" description="PPR" evidence="3">
    <location>
        <begin position="268"/>
        <end position="302"/>
    </location>
</feature>
<keyword evidence="2" id="KW-0677">Repeat</keyword>
<name>A0ABD3ER67_9LAMI</name>
<dbReference type="Gene3D" id="1.25.40.10">
    <property type="entry name" value="Tetratricopeptide repeat domain"/>
    <property type="match status" value="4"/>
</dbReference>
<dbReference type="PANTHER" id="PTHR47447">
    <property type="entry name" value="OS03G0856100 PROTEIN"/>
    <property type="match status" value="1"/>
</dbReference>
<feature type="repeat" description="PPR" evidence="3">
    <location>
        <begin position="374"/>
        <end position="408"/>
    </location>
</feature>
<dbReference type="SUPFAM" id="SSF81901">
    <property type="entry name" value="HCP-like"/>
    <property type="match status" value="2"/>
</dbReference>
<dbReference type="Pfam" id="PF13041">
    <property type="entry name" value="PPR_2"/>
    <property type="match status" value="3"/>
</dbReference>
<reference evidence="5" key="1">
    <citation type="journal article" date="2024" name="IScience">
        <title>Strigolactones Initiate the Formation of Haustorium-like Structures in Castilleja.</title>
        <authorList>
            <person name="Buerger M."/>
            <person name="Peterson D."/>
            <person name="Chory J."/>
        </authorList>
    </citation>
    <scope>NUCLEOTIDE SEQUENCE [LARGE SCALE GENOMIC DNA]</scope>
</reference>
<dbReference type="PANTHER" id="PTHR47447:SF28">
    <property type="entry name" value="PENTACOTRIPEPTIDE-REPEAT REGION OF PRORP DOMAIN-CONTAINING PROTEIN"/>
    <property type="match status" value="1"/>
</dbReference>
<sequence>MTAAATASSRLHRPLSHLLHESISIIPTIKSHLRSLNPQDPKSHKNPNPSILNQFSPFLTPNLVIEIVKTQTNPYHSLYFFTWASSPTPNPNRYSHSHFCYIAITDKLLSHKLFSLAADLLKTHDKFSDFMVGKFIKAHGDLGHLKWSVKLFQQAKSTEFEGCLFSYNALLGVLVKANKVGLAWGYFGQVVIKSSVVKPDVSTYTTIIRGLCKVGMIKDAEKLFDEMTVRKNLTTYNVMIDGFCKKGLMERARKIVDRMVGNESCLPDVVSYTSLIDGYCKKGEFENAMRCFDEMLNNGNCEPNVFTYNALINGLCLNGNMDEARKMMSRMRLSGVRDNIATHTSLLKGYCVANRSEEAINFFKEMGNLGMSLDEKSYAVIVNEYCKLGRPDEAIVLLKEMRAKGVNLSLASFNAVLRSLIKLEEIDEAILVLKDMPKWGCYPNFLSYSEVIIGFVGAGGRMRDVDMLVNDMIEEGHGLDTTLYSCLIRAYCKIGDVRKAVCLFEEMIGESLVISLDCFGVLVKELVTRSLANEAEYLFHQMRNSCPSCDLESYRRVLNECQRQCN</sequence>
<dbReference type="Pfam" id="PF12854">
    <property type="entry name" value="PPR_1"/>
    <property type="match status" value="2"/>
</dbReference>
<evidence type="ECO:0000313" key="5">
    <source>
        <dbReference type="Proteomes" id="UP001632038"/>
    </source>
</evidence>
<evidence type="ECO:0008006" key="6">
    <source>
        <dbReference type="Google" id="ProtNLM"/>
    </source>
</evidence>
<dbReference type="Pfam" id="PF01535">
    <property type="entry name" value="PPR"/>
    <property type="match status" value="1"/>
</dbReference>
<evidence type="ECO:0000256" key="3">
    <source>
        <dbReference type="PROSITE-ProRule" id="PRU00708"/>
    </source>
</evidence>
<dbReference type="AlphaFoldDB" id="A0ABD3ER67"/>
<feature type="repeat" description="PPR" evidence="3">
    <location>
        <begin position="339"/>
        <end position="373"/>
    </location>
</feature>
<dbReference type="Proteomes" id="UP001632038">
    <property type="component" value="Unassembled WGS sequence"/>
</dbReference>
<dbReference type="NCBIfam" id="TIGR00756">
    <property type="entry name" value="PPR"/>
    <property type="match status" value="8"/>
</dbReference>
<feature type="repeat" description="PPR" evidence="3">
    <location>
        <begin position="480"/>
        <end position="514"/>
    </location>
</feature>